<reference evidence="2 3" key="2">
    <citation type="submission" date="2024-10" db="EMBL/GenBank/DDBJ databases">
        <authorList>
            <person name="Ryan C."/>
        </authorList>
    </citation>
    <scope>NUCLEOTIDE SEQUENCE [LARGE SCALE GENOMIC DNA]</scope>
</reference>
<accession>A0ABC9AUB8</accession>
<organism evidence="2 3">
    <name type="scientific">Urochloa decumbens</name>
    <dbReference type="NCBI Taxonomy" id="240449"/>
    <lineage>
        <taxon>Eukaryota</taxon>
        <taxon>Viridiplantae</taxon>
        <taxon>Streptophyta</taxon>
        <taxon>Embryophyta</taxon>
        <taxon>Tracheophyta</taxon>
        <taxon>Spermatophyta</taxon>
        <taxon>Magnoliopsida</taxon>
        <taxon>Liliopsida</taxon>
        <taxon>Poales</taxon>
        <taxon>Poaceae</taxon>
        <taxon>PACMAD clade</taxon>
        <taxon>Panicoideae</taxon>
        <taxon>Panicodae</taxon>
        <taxon>Paniceae</taxon>
        <taxon>Melinidinae</taxon>
        <taxon>Urochloa</taxon>
    </lineage>
</organism>
<dbReference type="Proteomes" id="UP001497457">
    <property type="component" value="Chromosome 22rd"/>
</dbReference>
<evidence type="ECO:0000313" key="3">
    <source>
        <dbReference type="Proteomes" id="UP001497457"/>
    </source>
</evidence>
<keyword evidence="3" id="KW-1185">Reference proteome</keyword>
<proteinExistence type="predicted"/>
<dbReference type="AlphaFoldDB" id="A0ABC9AUB8"/>
<sequence length="89" mass="9461">MASSGGDESALIDASPPPLSMIEATPTVGNNTQANHPDVIDLEANNILKKRVGSVLNDLEVAETLLANLTLEDLEEQEKQSSTDDEAEE</sequence>
<feature type="region of interest" description="Disordered" evidence="1">
    <location>
        <begin position="1"/>
        <end position="35"/>
    </location>
</feature>
<evidence type="ECO:0000313" key="2">
    <source>
        <dbReference type="EMBL" id="CAL4983152.1"/>
    </source>
</evidence>
<reference evidence="3" key="1">
    <citation type="submission" date="2024-06" db="EMBL/GenBank/DDBJ databases">
        <authorList>
            <person name="Ryan C."/>
        </authorList>
    </citation>
    <scope>NUCLEOTIDE SEQUENCE [LARGE SCALE GENOMIC DNA]</scope>
</reference>
<gene>
    <name evidence="2" type="ORF">URODEC1_LOCUS56948</name>
</gene>
<evidence type="ECO:0000256" key="1">
    <source>
        <dbReference type="SAM" id="MobiDB-lite"/>
    </source>
</evidence>
<dbReference type="EMBL" id="OZ075132">
    <property type="protein sequence ID" value="CAL4983152.1"/>
    <property type="molecule type" value="Genomic_DNA"/>
</dbReference>
<protein>
    <submittedName>
        <fullName evidence="2">Uncharacterized protein</fullName>
    </submittedName>
</protein>
<name>A0ABC9AUB8_9POAL</name>